<proteinExistence type="predicted"/>
<accession>A0A7V0T5Z4</accession>
<evidence type="ECO:0008006" key="3">
    <source>
        <dbReference type="Google" id="ProtNLM"/>
    </source>
</evidence>
<feature type="transmembrane region" description="Helical" evidence="1">
    <location>
        <begin position="258"/>
        <end position="284"/>
    </location>
</feature>
<evidence type="ECO:0000313" key="2">
    <source>
        <dbReference type="EMBL" id="HDQ99445.1"/>
    </source>
</evidence>
<comment type="caution">
    <text evidence="2">The sequence shown here is derived from an EMBL/GenBank/DDBJ whole genome shotgun (WGS) entry which is preliminary data.</text>
</comment>
<organism evidence="2">
    <name type="scientific">candidate division WOR-3 bacterium</name>
    <dbReference type="NCBI Taxonomy" id="2052148"/>
    <lineage>
        <taxon>Bacteria</taxon>
        <taxon>Bacteria division WOR-3</taxon>
    </lineage>
</organism>
<name>A0A7V0T5Z4_UNCW3</name>
<feature type="transmembrane region" description="Helical" evidence="1">
    <location>
        <begin position="155"/>
        <end position="177"/>
    </location>
</feature>
<feature type="transmembrane region" description="Helical" evidence="1">
    <location>
        <begin position="67"/>
        <end position="92"/>
    </location>
</feature>
<dbReference type="Proteomes" id="UP000885672">
    <property type="component" value="Unassembled WGS sequence"/>
</dbReference>
<feature type="transmembrane region" description="Helical" evidence="1">
    <location>
        <begin position="226"/>
        <end position="246"/>
    </location>
</feature>
<sequence length="508" mass="55885">MAAAIAFFGVLRGQGNADLIWHLALGRHIALTGTIPDINTFYHIPATTAGTDYSWLAQVLFYRLYDVFGGTGLAVLNALVAAGTFCLLYKLLERASRNLLLNVGLLAVSFQLVGPYFGCRPVIFSILFFTFFTYVLSGRNPPRWACWLLPALTALWVNLHPGFLLAPLVVLFFVVFGRGRRLRLLACLGLVVAAVAANPWGLRMYLLPLEMSRSWRFLRGITEWNSPAAVSSAVLCLLLGLTFWLAGRRRKMRPSVAALIIAAGAGIAAVRNLPFAAVAAIWAIGDHLELPAQWPRGLGWMKRFDISIANVGGWLSAIAVPGVLLVLAVLPGRTGPYPLDLSRYPVAALEAVRRENPPGNIFVREEWSGYLLWMMPERRLFHDAKGGFSREASEAHRLLAVPLEGWRTVAERYDIGTFLLHRGTAPVTVLEEAPDWRLLYTDSLAVAYVRVASGESRVPNRDLLEFGTIHRNPKPAARRRGELCVSQEALPSGHAPVLARRSVPGSVP</sequence>
<reference evidence="2" key="1">
    <citation type="journal article" date="2020" name="mSystems">
        <title>Genome- and Community-Level Interaction Insights into Carbon Utilization and Element Cycling Functions of Hydrothermarchaeota in Hydrothermal Sediment.</title>
        <authorList>
            <person name="Zhou Z."/>
            <person name="Liu Y."/>
            <person name="Xu W."/>
            <person name="Pan J."/>
            <person name="Luo Z.H."/>
            <person name="Li M."/>
        </authorList>
    </citation>
    <scope>NUCLEOTIDE SEQUENCE [LARGE SCALE GENOMIC DNA]</scope>
    <source>
        <strain evidence="2">SpSt-1182</strain>
    </source>
</reference>
<evidence type="ECO:0000256" key="1">
    <source>
        <dbReference type="SAM" id="Phobius"/>
    </source>
</evidence>
<keyword evidence="1" id="KW-0472">Membrane</keyword>
<gene>
    <name evidence="2" type="ORF">ENN51_04070</name>
</gene>
<feature type="transmembrane region" description="Helical" evidence="1">
    <location>
        <begin position="304"/>
        <end position="330"/>
    </location>
</feature>
<keyword evidence="1" id="KW-0812">Transmembrane</keyword>
<feature type="transmembrane region" description="Helical" evidence="1">
    <location>
        <begin position="113"/>
        <end position="135"/>
    </location>
</feature>
<dbReference type="AlphaFoldDB" id="A0A7V0T5Z4"/>
<feature type="transmembrane region" description="Helical" evidence="1">
    <location>
        <begin position="184"/>
        <end position="206"/>
    </location>
</feature>
<keyword evidence="1" id="KW-1133">Transmembrane helix</keyword>
<protein>
    <recommendedName>
        <fullName evidence="3">Glycosyltransferase RgtA/B/C/D-like domain-containing protein</fullName>
    </recommendedName>
</protein>
<dbReference type="EMBL" id="DSBX01000154">
    <property type="protein sequence ID" value="HDQ99445.1"/>
    <property type="molecule type" value="Genomic_DNA"/>
</dbReference>